<protein>
    <submittedName>
        <fullName evidence="3">GHKL domain-containing protein</fullName>
    </submittedName>
</protein>
<feature type="transmembrane region" description="Helical" evidence="1">
    <location>
        <begin position="123"/>
        <end position="142"/>
    </location>
</feature>
<dbReference type="PANTHER" id="PTHR34220:SF7">
    <property type="entry name" value="SENSOR HISTIDINE KINASE YPDA"/>
    <property type="match status" value="1"/>
</dbReference>
<reference evidence="3" key="1">
    <citation type="journal article" date="2020" name="mSystems">
        <title>Genome- and Community-Level Interaction Insights into Carbon Utilization and Element Cycling Functions of Hydrothermarchaeota in Hydrothermal Sediment.</title>
        <authorList>
            <person name="Zhou Z."/>
            <person name="Liu Y."/>
            <person name="Xu W."/>
            <person name="Pan J."/>
            <person name="Luo Z.H."/>
            <person name="Li M."/>
        </authorList>
    </citation>
    <scope>NUCLEOTIDE SEQUENCE [LARGE SCALE GENOMIC DNA]</scope>
    <source>
        <strain evidence="3">SpSt-479</strain>
        <strain evidence="4">SpSt-500</strain>
    </source>
</reference>
<evidence type="ECO:0000256" key="1">
    <source>
        <dbReference type="SAM" id="Phobius"/>
    </source>
</evidence>
<name>A0A7V2ZHS7_9BACT</name>
<feature type="transmembrane region" description="Helical" evidence="1">
    <location>
        <begin position="82"/>
        <end position="103"/>
    </location>
</feature>
<sequence length="352" mass="40802">MFDNPILKSPKNFLLYLLFAVGLTALYLNLIIFDSRLNSTIALIDVLVFNLLLTGIGINYWFSAKYLSIENTKVPKIIFSHLLGGIFVTFFWLVIGYFISLSIIEDQSSYSTFFFNTLKVRGIIGLLHYFLLTAFYYIVIYYTSFQEKLLRETELKNLVTEAELRSLKFQINPHFIFNALNSMSALTEIDPKRAKQMIIKLADFLRYTLANNDRQKNSLSEELKNIKLYLDIEKIRFEDKFEFVEDIDEACKNTEIPSMILQPLFENAIKHAVYETLDKVTIRLNCKAIEGYLKISLSNNFEGESHKKGAGVGLRNIRERLALIYHQDNLLEVKKENGTFTVNIFIPLDKNI</sequence>
<keyword evidence="1" id="KW-0812">Transmembrane</keyword>
<comment type="caution">
    <text evidence="3">The sequence shown here is derived from an EMBL/GenBank/DDBJ whole genome shotgun (WGS) entry which is preliminary data.</text>
</comment>
<dbReference type="Gene3D" id="3.30.565.10">
    <property type="entry name" value="Histidine kinase-like ATPase, C-terminal domain"/>
    <property type="match status" value="1"/>
</dbReference>
<dbReference type="PANTHER" id="PTHR34220">
    <property type="entry name" value="SENSOR HISTIDINE KINASE YPDA"/>
    <property type="match status" value="1"/>
</dbReference>
<keyword evidence="1" id="KW-0472">Membrane</keyword>
<dbReference type="EMBL" id="DSVI01000026">
    <property type="protein sequence ID" value="HGT49125.1"/>
    <property type="molecule type" value="Genomic_DNA"/>
</dbReference>
<gene>
    <name evidence="3" type="ORF">ENS31_01530</name>
    <name evidence="4" type="ORF">ENS56_13895</name>
</gene>
<accession>A0A7V2ZHS7</accession>
<dbReference type="InterPro" id="IPR036890">
    <property type="entry name" value="HATPase_C_sf"/>
</dbReference>
<dbReference type="InterPro" id="IPR050640">
    <property type="entry name" value="Bact_2-comp_sensor_kinase"/>
</dbReference>
<dbReference type="GO" id="GO:0016020">
    <property type="term" value="C:membrane"/>
    <property type="evidence" value="ECO:0007669"/>
    <property type="project" value="InterPro"/>
</dbReference>
<feature type="transmembrane region" description="Helical" evidence="1">
    <location>
        <begin position="12"/>
        <end position="33"/>
    </location>
</feature>
<feature type="transmembrane region" description="Helical" evidence="1">
    <location>
        <begin position="39"/>
        <end position="62"/>
    </location>
</feature>
<evidence type="ECO:0000313" key="3">
    <source>
        <dbReference type="EMBL" id="HFI90192.1"/>
    </source>
</evidence>
<dbReference type="EMBL" id="DSUJ01000003">
    <property type="protein sequence ID" value="HFI90192.1"/>
    <property type="molecule type" value="Genomic_DNA"/>
</dbReference>
<dbReference type="GO" id="GO:0000155">
    <property type="term" value="F:phosphorelay sensor kinase activity"/>
    <property type="evidence" value="ECO:0007669"/>
    <property type="project" value="InterPro"/>
</dbReference>
<dbReference type="InterPro" id="IPR010559">
    <property type="entry name" value="Sig_transdc_His_kin_internal"/>
</dbReference>
<feature type="domain" description="Signal transduction histidine kinase internal region" evidence="2">
    <location>
        <begin position="162"/>
        <end position="241"/>
    </location>
</feature>
<proteinExistence type="predicted"/>
<dbReference type="Pfam" id="PF06580">
    <property type="entry name" value="His_kinase"/>
    <property type="match status" value="1"/>
</dbReference>
<keyword evidence="1" id="KW-1133">Transmembrane helix</keyword>
<dbReference type="AlphaFoldDB" id="A0A7V2ZHS7"/>
<organism evidence="3">
    <name type="scientific">Ignavibacterium album</name>
    <dbReference type="NCBI Taxonomy" id="591197"/>
    <lineage>
        <taxon>Bacteria</taxon>
        <taxon>Pseudomonadati</taxon>
        <taxon>Ignavibacteriota</taxon>
        <taxon>Ignavibacteria</taxon>
        <taxon>Ignavibacteriales</taxon>
        <taxon>Ignavibacteriaceae</taxon>
        <taxon>Ignavibacterium</taxon>
    </lineage>
</organism>
<evidence type="ECO:0000259" key="2">
    <source>
        <dbReference type="Pfam" id="PF06580"/>
    </source>
</evidence>
<dbReference type="SUPFAM" id="SSF55874">
    <property type="entry name" value="ATPase domain of HSP90 chaperone/DNA topoisomerase II/histidine kinase"/>
    <property type="match status" value="1"/>
</dbReference>
<evidence type="ECO:0000313" key="4">
    <source>
        <dbReference type="EMBL" id="HGT49125.1"/>
    </source>
</evidence>